<feature type="compositionally biased region" description="Pro residues" evidence="11">
    <location>
        <begin position="11"/>
        <end position="23"/>
    </location>
</feature>
<evidence type="ECO:0000256" key="5">
    <source>
        <dbReference type="ARBA" id="ARBA00022679"/>
    </source>
</evidence>
<dbReference type="RefSeq" id="WP_377790100.1">
    <property type="nucleotide sequence ID" value="NZ_JBHLYQ010000109.1"/>
</dbReference>
<dbReference type="EC" id="2.4.1.266" evidence="7"/>
<evidence type="ECO:0000256" key="11">
    <source>
        <dbReference type="SAM" id="MobiDB-lite"/>
    </source>
</evidence>
<dbReference type="InterPro" id="IPR050256">
    <property type="entry name" value="Glycosyltransferase_2"/>
</dbReference>
<sequence>MTALPERPEVAPEPGPRRYPPPRHPLELERLALAKVGRRVSVVVPARDEAPTVGQVVRALEGLRRGSRSVPALVDEVLVVDDGSQDATAQVAEEAGAQVVRSPRPQGKGGAMRLGVAASSGDLCVFLDADLREFDPLIVAGLLRPLLEDRGVWLVKPRYDRTLGGRSGEGGRVTELTAKPLLALLFPELLAVDQPLAGETAAPRAVLETLGLAEGYAVEVALLIDVASRAGLEALAEVDLGRRVHRNRPLAELRPQAEEVARTILQRAALAGRPLG</sequence>
<evidence type="ECO:0000256" key="4">
    <source>
        <dbReference type="ARBA" id="ARBA00022676"/>
    </source>
</evidence>
<comment type="cofactor">
    <cofactor evidence="2">
        <name>Mg(2+)</name>
        <dbReference type="ChEBI" id="CHEBI:18420"/>
    </cofactor>
</comment>
<dbReference type="Proteomes" id="UP001589788">
    <property type="component" value="Unassembled WGS sequence"/>
</dbReference>
<name>A0ABV6C869_9ACTN</name>
<reference evidence="13 14" key="1">
    <citation type="submission" date="2024-09" db="EMBL/GenBank/DDBJ databases">
        <authorList>
            <person name="Sun Q."/>
            <person name="Mori K."/>
        </authorList>
    </citation>
    <scope>NUCLEOTIDE SEQUENCE [LARGE SCALE GENOMIC DNA]</scope>
    <source>
        <strain evidence="13 14">JCM 15389</strain>
    </source>
</reference>
<dbReference type="InterPro" id="IPR001173">
    <property type="entry name" value="Glyco_trans_2-like"/>
</dbReference>
<gene>
    <name evidence="13" type="ORF">ACFFRE_10195</name>
</gene>
<dbReference type="EMBL" id="JBHLYQ010000109">
    <property type="protein sequence ID" value="MFC0082499.1"/>
    <property type="molecule type" value="Genomic_DNA"/>
</dbReference>
<dbReference type="Gene3D" id="3.90.550.10">
    <property type="entry name" value="Spore Coat Polysaccharide Biosynthesis Protein SpsA, Chain A"/>
    <property type="match status" value="1"/>
</dbReference>
<feature type="region of interest" description="Disordered" evidence="11">
    <location>
        <begin position="1"/>
        <end position="24"/>
    </location>
</feature>
<protein>
    <recommendedName>
        <fullName evidence="8">Glucosyl-3-phosphoglycerate synthase</fullName>
        <ecNumber evidence="7">2.4.1.266</ecNumber>
    </recommendedName>
</protein>
<comment type="similarity">
    <text evidence="3">Belongs to the glycosyltransferase 2 family.</text>
</comment>
<evidence type="ECO:0000256" key="9">
    <source>
        <dbReference type="ARBA" id="ARBA00048689"/>
    </source>
</evidence>
<organism evidence="13 14">
    <name type="scientific">Aciditerrimonas ferrireducens</name>
    <dbReference type="NCBI Taxonomy" id="667306"/>
    <lineage>
        <taxon>Bacteria</taxon>
        <taxon>Bacillati</taxon>
        <taxon>Actinomycetota</taxon>
        <taxon>Acidimicrobiia</taxon>
        <taxon>Acidimicrobiales</taxon>
        <taxon>Acidimicrobiaceae</taxon>
        <taxon>Aciditerrimonas</taxon>
    </lineage>
</organism>
<dbReference type="GO" id="GO:0016757">
    <property type="term" value="F:glycosyltransferase activity"/>
    <property type="evidence" value="ECO:0007669"/>
    <property type="project" value="UniProtKB-KW"/>
</dbReference>
<feature type="compositionally biased region" description="Basic and acidic residues" evidence="11">
    <location>
        <begin position="1"/>
        <end position="10"/>
    </location>
</feature>
<proteinExistence type="inferred from homology"/>
<comment type="cofactor">
    <cofactor evidence="1">
        <name>Mn(2+)</name>
        <dbReference type="ChEBI" id="CHEBI:29035"/>
    </cofactor>
</comment>
<comment type="catalytic activity">
    <reaction evidence="10">
        <text>an NDP-alpha-D-glucose + (2R)-3-phosphoglycerate = (2R)-2-O-(alpha-D-glucopyranosyl)-3-phospho-glycerate + a ribonucleoside 5'-diphosphate + H(+)</text>
        <dbReference type="Rhea" id="RHEA:47244"/>
        <dbReference type="ChEBI" id="CHEBI:15378"/>
        <dbReference type="ChEBI" id="CHEBI:57930"/>
        <dbReference type="ChEBI" id="CHEBI:58272"/>
        <dbReference type="ChEBI" id="CHEBI:62600"/>
        <dbReference type="ChEBI" id="CHEBI:76533"/>
        <dbReference type="EC" id="2.4.1.266"/>
    </reaction>
    <physiologicalReaction direction="left-to-right" evidence="10">
        <dbReference type="Rhea" id="RHEA:47245"/>
    </physiologicalReaction>
</comment>
<keyword evidence="4 13" id="KW-0328">Glycosyltransferase</keyword>
<dbReference type="InterPro" id="IPR029044">
    <property type="entry name" value="Nucleotide-diphossugar_trans"/>
</dbReference>
<evidence type="ECO:0000256" key="8">
    <source>
        <dbReference type="ARBA" id="ARBA00040894"/>
    </source>
</evidence>
<evidence type="ECO:0000256" key="2">
    <source>
        <dbReference type="ARBA" id="ARBA00001946"/>
    </source>
</evidence>
<evidence type="ECO:0000313" key="14">
    <source>
        <dbReference type="Proteomes" id="UP001589788"/>
    </source>
</evidence>
<keyword evidence="14" id="KW-1185">Reference proteome</keyword>
<evidence type="ECO:0000259" key="12">
    <source>
        <dbReference type="Pfam" id="PF00535"/>
    </source>
</evidence>
<dbReference type="NCBIfam" id="NF010496">
    <property type="entry name" value="PRK13915.1"/>
    <property type="match status" value="1"/>
</dbReference>
<evidence type="ECO:0000256" key="10">
    <source>
        <dbReference type="ARBA" id="ARBA00048997"/>
    </source>
</evidence>
<dbReference type="SUPFAM" id="SSF53448">
    <property type="entry name" value="Nucleotide-diphospho-sugar transferases"/>
    <property type="match status" value="1"/>
</dbReference>
<keyword evidence="5 13" id="KW-0808">Transferase</keyword>
<dbReference type="CDD" id="cd04179">
    <property type="entry name" value="DPM_DPG-synthase_like"/>
    <property type="match status" value="1"/>
</dbReference>
<evidence type="ECO:0000313" key="13">
    <source>
        <dbReference type="EMBL" id="MFC0082499.1"/>
    </source>
</evidence>
<evidence type="ECO:0000256" key="1">
    <source>
        <dbReference type="ARBA" id="ARBA00001936"/>
    </source>
</evidence>
<keyword evidence="6" id="KW-0460">Magnesium</keyword>
<dbReference type="PANTHER" id="PTHR48090:SF10">
    <property type="entry name" value="GLUCOSYL-3-PHOSPHOGLYCERATE SYNTHASE"/>
    <property type="match status" value="1"/>
</dbReference>
<evidence type="ECO:0000256" key="7">
    <source>
        <dbReference type="ARBA" id="ARBA00039022"/>
    </source>
</evidence>
<accession>A0ABV6C869</accession>
<dbReference type="Pfam" id="PF00535">
    <property type="entry name" value="Glycos_transf_2"/>
    <property type="match status" value="1"/>
</dbReference>
<dbReference type="PANTHER" id="PTHR48090">
    <property type="entry name" value="UNDECAPRENYL-PHOSPHATE 4-DEOXY-4-FORMAMIDO-L-ARABINOSE TRANSFERASE-RELATED"/>
    <property type="match status" value="1"/>
</dbReference>
<comment type="caution">
    <text evidence="13">The sequence shown here is derived from an EMBL/GenBank/DDBJ whole genome shotgun (WGS) entry which is preliminary data.</text>
</comment>
<evidence type="ECO:0000256" key="3">
    <source>
        <dbReference type="ARBA" id="ARBA00006739"/>
    </source>
</evidence>
<comment type="catalytic activity">
    <reaction evidence="9">
        <text>(2R)-3-phosphoglycerate + UDP-alpha-D-glucose = (2R)-2-O-(alpha-D-glucopyranosyl)-3-phospho-glycerate + UDP + H(+)</text>
        <dbReference type="Rhea" id="RHEA:31319"/>
        <dbReference type="ChEBI" id="CHEBI:15378"/>
        <dbReference type="ChEBI" id="CHEBI:58223"/>
        <dbReference type="ChEBI" id="CHEBI:58272"/>
        <dbReference type="ChEBI" id="CHEBI:58885"/>
        <dbReference type="ChEBI" id="CHEBI:62600"/>
        <dbReference type="EC" id="2.4.1.266"/>
    </reaction>
    <physiologicalReaction direction="left-to-right" evidence="9">
        <dbReference type="Rhea" id="RHEA:31320"/>
    </physiologicalReaction>
</comment>
<evidence type="ECO:0000256" key="6">
    <source>
        <dbReference type="ARBA" id="ARBA00022842"/>
    </source>
</evidence>
<feature type="domain" description="Glycosyltransferase 2-like" evidence="12">
    <location>
        <begin position="41"/>
        <end position="145"/>
    </location>
</feature>